<dbReference type="InterPro" id="IPR010093">
    <property type="entry name" value="SinI_DNA-bd"/>
</dbReference>
<dbReference type="NCBIfam" id="TIGR01764">
    <property type="entry name" value="excise"/>
    <property type="match status" value="1"/>
</dbReference>
<protein>
    <submittedName>
        <fullName evidence="2">Helix-turn-helix domain-containing protein</fullName>
    </submittedName>
</protein>
<dbReference type="InterPro" id="IPR009061">
    <property type="entry name" value="DNA-bd_dom_put_sf"/>
</dbReference>
<dbReference type="InterPro" id="IPR041657">
    <property type="entry name" value="HTH_17"/>
</dbReference>
<dbReference type="Proteomes" id="UP000545761">
    <property type="component" value="Unassembled WGS sequence"/>
</dbReference>
<accession>A0A7W0DMR3</accession>
<dbReference type="GO" id="GO:0003677">
    <property type="term" value="F:DNA binding"/>
    <property type="evidence" value="ECO:0007669"/>
    <property type="project" value="InterPro"/>
</dbReference>
<dbReference type="EMBL" id="JACEHE010000011">
    <property type="protein sequence ID" value="MBA2947952.1"/>
    <property type="molecule type" value="Genomic_DNA"/>
</dbReference>
<dbReference type="Gene3D" id="1.10.1660.10">
    <property type="match status" value="1"/>
</dbReference>
<dbReference type="AlphaFoldDB" id="A0A7W0DMR3"/>
<name>A0A7W0DMR3_9ACTN</name>
<organism evidence="2 3">
    <name type="scientific">Streptomyces himalayensis subsp. himalayensis</name>
    <dbReference type="NCBI Taxonomy" id="2756131"/>
    <lineage>
        <taxon>Bacteria</taxon>
        <taxon>Bacillati</taxon>
        <taxon>Actinomycetota</taxon>
        <taxon>Actinomycetes</taxon>
        <taxon>Kitasatosporales</taxon>
        <taxon>Streptomycetaceae</taxon>
        <taxon>Streptomyces</taxon>
        <taxon>Streptomyces himalayensis</taxon>
    </lineage>
</organism>
<gene>
    <name evidence="2" type="ORF">H1D24_19575</name>
</gene>
<evidence type="ECO:0000313" key="2">
    <source>
        <dbReference type="EMBL" id="MBA2947952.1"/>
    </source>
</evidence>
<dbReference type="RefSeq" id="WP_181658905.1">
    <property type="nucleotide sequence ID" value="NZ_JACEHE010000011.1"/>
</dbReference>
<dbReference type="SUPFAM" id="SSF46955">
    <property type="entry name" value="Putative DNA-binding domain"/>
    <property type="match status" value="1"/>
</dbReference>
<comment type="caution">
    <text evidence="2">The sequence shown here is derived from an EMBL/GenBank/DDBJ whole genome shotgun (WGS) entry which is preliminary data.</text>
</comment>
<evidence type="ECO:0000313" key="3">
    <source>
        <dbReference type="Proteomes" id="UP000545761"/>
    </source>
</evidence>
<dbReference type="Pfam" id="PF12728">
    <property type="entry name" value="HTH_17"/>
    <property type="match status" value="1"/>
</dbReference>
<reference evidence="2 3" key="1">
    <citation type="submission" date="2020-07" db="EMBL/GenBank/DDBJ databases">
        <title>Streptomyces isolated from Indian soil.</title>
        <authorList>
            <person name="Mandal S."/>
            <person name="Maiti P.K."/>
        </authorList>
    </citation>
    <scope>NUCLEOTIDE SEQUENCE [LARGE SCALE GENOMIC DNA]</scope>
    <source>
        <strain evidence="2 3">PSKA28</strain>
    </source>
</reference>
<evidence type="ECO:0000259" key="1">
    <source>
        <dbReference type="Pfam" id="PF12728"/>
    </source>
</evidence>
<feature type="domain" description="Helix-turn-helix" evidence="1">
    <location>
        <begin position="5"/>
        <end position="50"/>
    </location>
</feature>
<sequence>MDLSLYSVDQVAERLGLHVRTVRKYVRDGQLKAVKIGKQYRIAHEDIEAFTGLPLPATSREAAMRHRRVEVSSIVEIDAIDAETARRVATLLTAAPASRDSGGPPLRVETAYDEERARMKVIVLGGPADTARLLEYVSVVVES</sequence>
<proteinExistence type="predicted"/>